<dbReference type="InterPro" id="IPR035906">
    <property type="entry name" value="MetI-like_sf"/>
</dbReference>
<evidence type="ECO:0000259" key="8">
    <source>
        <dbReference type="PROSITE" id="PS50928"/>
    </source>
</evidence>
<dbReference type="KEGG" id="bbh:BN112_3069"/>
<keyword evidence="2 7" id="KW-0813">Transport</keyword>
<dbReference type="Gene3D" id="1.10.3720.10">
    <property type="entry name" value="MetI-like"/>
    <property type="match status" value="1"/>
</dbReference>
<feature type="transmembrane region" description="Helical" evidence="7">
    <location>
        <begin position="67"/>
        <end position="85"/>
    </location>
</feature>
<dbReference type="GO" id="GO:0055085">
    <property type="term" value="P:transmembrane transport"/>
    <property type="evidence" value="ECO:0007669"/>
    <property type="project" value="InterPro"/>
</dbReference>
<sequence length="260" mass="28580">MSKSVKSFLYPLITGVVLVILWFASIRIFSVPNYLLPTPEAVLNALRIGYVEGQYWPHFLFTLQSTVYGYLIGCGMALVVGTVLAESETFEQFIYPYIIALQSTPKVAIAPLLLVWFGFGMASKVVMVALMSFFPMFINTVVGIRQANPAMLDLMKAFKASRSHVFFHVKLPAASGHIFAGLQISVVLSLIGAVVSEFISSSQGLGYLIQSASVNMDVATMFACLFSLVVIGLTGTNLIRFLHRKLVFWEQSTTATVQPE</sequence>
<dbReference type="Proteomes" id="UP000007564">
    <property type="component" value="Chromosome"/>
</dbReference>
<dbReference type="AlphaFoldDB" id="A0A0C6PA34"/>
<dbReference type="CDD" id="cd06261">
    <property type="entry name" value="TM_PBP2"/>
    <property type="match status" value="1"/>
</dbReference>
<organism evidence="9 10">
    <name type="scientific">Bordetella bronchiseptica 253</name>
    <dbReference type="NCBI Taxonomy" id="568707"/>
    <lineage>
        <taxon>Bacteria</taxon>
        <taxon>Pseudomonadati</taxon>
        <taxon>Pseudomonadota</taxon>
        <taxon>Betaproteobacteria</taxon>
        <taxon>Burkholderiales</taxon>
        <taxon>Alcaligenaceae</taxon>
        <taxon>Bordetella</taxon>
    </lineage>
</organism>
<dbReference type="PROSITE" id="PS50928">
    <property type="entry name" value="ABC_TM1"/>
    <property type="match status" value="1"/>
</dbReference>
<feature type="transmembrane region" description="Helical" evidence="7">
    <location>
        <begin position="97"/>
        <end position="119"/>
    </location>
</feature>
<feature type="domain" description="ABC transmembrane type-1" evidence="8">
    <location>
        <begin position="59"/>
        <end position="239"/>
    </location>
</feature>
<feature type="transmembrane region" description="Helical" evidence="7">
    <location>
        <begin position="218"/>
        <end position="239"/>
    </location>
</feature>
<evidence type="ECO:0000256" key="4">
    <source>
        <dbReference type="ARBA" id="ARBA00022692"/>
    </source>
</evidence>
<name>A0A0C6PA34_BORBO</name>
<feature type="transmembrane region" description="Helical" evidence="7">
    <location>
        <begin position="165"/>
        <end position="198"/>
    </location>
</feature>
<comment type="similarity">
    <text evidence="7">Belongs to the binding-protein-dependent transport system permease family.</text>
</comment>
<dbReference type="OrthoDB" id="8138334at2"/>
<evidence type="ECO:0000313" key="10">
    <source>
        <dbReference type="Proteomes" id="UP000007564"/>
    </source>
</evidence>
<evidence type="ECO:0000313" key="9">
    <source>
        <dbReference type="EMBL" id="CCJ54986.1"/>
    </source>
</evidence>
<evidence type="ECO:0000256" key="6">
    <source>
        <dbReference type="ARBA" id="ARBA00023136"/>
    </source>
</evidence>
<dbReference type="PANTHER" id="PTHR30151">
    <property type="entry name" value="ALKANE SULFONATE ABC TRANSPORTER-RELATED, MEMBRANE SUBUNIT"/>
    <property type="match status" value="1"/>
</dbReference>
<gene>
    <name evidence="9" type="ORF">BN112_3069</name>
</gene>
<dbReference type="RefSeq" id="WP_003818994.1">
    <property type="nucleotide sequence ID" value="NC_019382.1"/>
</dbReference>
<comment type="subcellular location">
    <subcellularLocation>
        <location evidence="1 7">Cell membrane</location>
        <topology evidence="1 7">Multi-pass membrane protein</topology>
    </subcellularLocation>
</comment>
<dbReference type="GO" id="GO:0005886">
    <property type="term" value="C:plasma membrane"/>
    <property type="evidence" value="ECO:0007669"/>
    <property type="project" value="UniProtKB-SubCell"/>
</dbReference>
<evidence type="ECO:0000256" key="3">
    <source>
        <dbReference type="ARBA" id="ARBA00022475"/>
    </source>
</evidence>
<keyword evidence="5 7" id="KW-1133">Transmembrane helix</keyword>
<dbReference type="SUPFAM" id="SSF161098">
    <property type="entry name" value="MetI-like"/>
    <property type="match status" value="1"/>
</dbReference>
<proteinExistence type="inferred from homology"/>
<evidence type="ECO:0000256" key="1">
    <source>
        <dbReference type="ARBA" id="ARBA00004651"/>
    </source>
</evidence>
<dbReference type="InterPro" id="IPR000515">
    <property type="entry name" value="MetI-like"/>
</dbReference>
<dbReference type="PANTHER" id="PTHR30151:SF20">
    <property type="entry name" value="ABC TRANSPORTER PERMEASE PROTEIN HI_0355-RELATED"/>
    <property type="match status" value="1"/>
</dbReference>
<dbReference type="GeneID" id="56480974"/>
<dbReference type="EMBL" id="HE965806">
    <property type="protein sequence ID" value="CCJ54986.1"/>
    <property type="molecule type" value="Genomic_DNA"/>
</dbReference>
<evidence type="ECO:0000256" key="2">
    <source>
        <dbReference type="ARBA" id="ARBA00022448"/>
    </source>
</evidence>
<dbReference type="HOGENOM" id="CLU_046113_2_2_4"/>
<keyword evidence="3" id="KW-1003">Cell membrane</keyword>
<evidence type="ECO:0000256" key="5">
    <source>
        <dbReference type="ARBA" id="ARBA00022989"/>
    </source>
</evidence>
<reference evidence="9 10" key="1">
    <citation type="journal article" date="2012" name="BMC Genomics">
        <title>Comparative genomics of the classical Bordetella subspecies: the evolution and exchange of virulence-associated diversity amongst closely related pathogens.</title>
        <authorList>
            <person name="Park J."/>
            <person name="Zhang Y."/>
            <person name="Buboltz A.M."/>
            <person name="Zhang X."/>
            <person name="Schuster S.C."/>
            <person name="Ahuja U."/>
            <person name="Liu M."/>
            <person name="Miller J.F."/>
            <person name="Sebaihia M."/>
            <person name="Bentley S.D."/>
            <person name="Parkhill J."/>
            <person name="Harvill E.T."/>
        </authorList>
    </citation>
    <scope>NUCLEOTIDE SEQUENCE [LARGE SCALE GENOMIC DNA]</scope>
    <source>
        <strain evidence="9 10">253</strain>
    </source>
</reference>
<dbReference type="Pfam" id="PF00528">
    <property type="entry name" value="BPD_transp_1"/>
    <property type="match status" value="1"/>
</dbReference>
<protein>
    <submittedName>
        <fullName evidence="9">Putative membrane protein</fullName>
    </submittedName>
</protein>
<feature type="transmembrane region" description="Helical" evidence="7">
    <location>
        <begin position="125"/>
        <end position="144"/>
    </location>
</feature>
<feature type="transmembrane region" description="Helical" evidence="7">
    <location>
        <begin position="7"/>
        <end position="29"/>
    </location>
</feature>
<keyword evidence="6 7" id="KW-0472">Membrane</keyword>
<accession>A0A0C6PA34</accession>
<keyword evidence="4 7" id="KW-0812">Transmembrane</keyword>
<evidence type="ECO:0000256" key="7">
    <source>
        <dbReference type="RuleBase" id="RU363032"/>
    </source>
</evidence>